<evidence type="ECO:0000313" key="1">
    <source>
        <dbReference type="EMBL" id="TCW59715.1"/>
    </source>
</evidence>
<dbReference type="Proteomes" id="UP000295285">
    <property type="component" value="Unassembled WGS sequence"/>
</dbReference>
<dbReference type="EMBL" id="SMDG01000001">
    <property type="protein sequence ID" value="TCW59715.1"/>
    <property type="molecule type" value="Genomic_DNA"/>
</dbReference>
<proteinExistence type="predicted"/>
<organism evidence="1 2">
    <name type="scientific">Bacillus thuringiensis</name>
    <dbReference type="NCBI Taxonomy" id="1428"/>
    <lineage>
        <taxon>Bacteria</taxon>
        <taxon>Bacillati</taxon>
        <taxon>Bacillota</taxon>
        <taxon>Bacilli</taxon>
        <taxon>Bacillales</taxon>
        <taxon>Bacillaceae</taxon>
        <taxon>Bacillus</taxon>
        <taxon>Bacillus cereus group</taxon>
    </lineage>
</organism>
<accession>A0A4R4BLU3</accession>
<evidence type="ECO:0000313" key="2">
    <source>
        <dbReference type="Proteomes" id="UP000295285"/>
    </source>
</evidence>
<comment type="caution">
    <text evidence="1">The sequence shown here is derived from an EMBL/GenBank/DDBJ whole genome shotgun (WGS) entry which is preliminary data.</text>
</comment>
<protein>
    <submittedName>
        <fullName evidence="1">Uncharacterized protein</fullName>
    </submittedName>
</protein>
<sequence length="70" mass="8476">MREISWSNGVEWGEIYCPMLGKYVMTYYMEGTRPYDTYTNPIVNEDGDAYYYRYDHDEGGWHEDPEWLSE</sequence>
<gene>
    <name evidence="1" type="ORF">EC910_101345</name>
</gene>
<reference evidence="1 2" key="1">
    <citation type="submission" date="2019-03" db="EMBL/GenBank/DDBJ databases">
        <title>Above-ground endophytic microbial communities from plants in different locations in the United States.</title>
        <authorList>
            <person name="Frank C."/>
        </authorList>
    </citation>
    <scope>NUCLEOTIDE SEQUENCE [LARGE SCALE GENOMIC DNA]</scope>
    <source>
        <strain evidence="1 2">LP_2_YM</strain>
    </source>
</reference>
<name>A0A4R4BLU3_BACTU</name>
<dbReference type="AlphaFoldDB" id="A0A4R4BLU3"/>